<gene>
    <name evidence="5" type="primary">LOC112288996</name>
</gene>
<evidence type="ECO:0000256" key="3">
    <source>
        <dbReference type="SAM" id="MobiDB-lite"/>
    </source>
</evidence>
<evidence type="ECO:0000256" key="2">
    <source>
        <dbReference type="ARBA" id="ARBA00023163"/>
    </source>
</evidence>
<proteinExistence type="predicted"/>
<evidence type="ECO:0000256" key="1">
    <source>
        <dbReference type="ARBA" id="ARBA00023015"/>
    </source>
</evidence>
<dbReference type="RefSeq" id="XP_024389617.1">
    <property type="nucleotide sequence ID" value="XM_024533849.2"/>
</dbReference>
<feature type="region of interest" description="Disordered" evidence="3">
    <location>
        <begin position="470"/>
        <end position="520"/>
    </location>
</feature>
<accession>A0A7I4ABF5</accession>
<dbReference type="InterPro" id="IPR011598">
    <property type="entry name" value="bHLH_dom"/>
</dbReference>
<dbReference type="InParanoid" id="A0A7I4ABF5"/>
<dbReference type="SUPFAM" id="SSF47459">
    <property type="entry name" value="HLH, helix-loop-helix DNA-binding domain"/>
    <property type="match status" value="1"/>
</dbReference>
<reference evidence="5 6" key="1">
    <citation type="journal article" date="2008" name="Science">
        <title>The Physcomitrella genome reveals evolutionary insights into the conquest of land by plants.</title>
        <authorList>
            <person name="Rensing S."/>
            <person name="Lang D."/>
            <person name="Zimmer A."/>
            <person name="Terry A."/>
            <person name="Salamov A."/>
            <person name="Shapiro H."/>
            <person name="Nishiyama T."/>
            <person name="Perroud P.-F."/>
            <person name="Lindquist E."/>
            <person name="Kamisugi Y."/>
            <person name="Tanahashi T."/>
            <person name="Sakakibara K."/>
            <person name="Fujita T."/>
            <person name="Oishi K."/>
            <person name="Shin-I T."/>
            <person name="Kuroki Y."/>
            <person name="Toyoda A."/>
            <person name="Suzuki Y."/>
            <person name="Hashimoto A."/>
            <person name="Yamaguchi K."/>
            <person name="Sugano A."/>
            <person name="Kohara Y."/>
            <person name="Fujiyama A."/>
            <person name="Anterola A."/>
            <person name="Aoki S."/>
            <person name="Ashton N."/>
            <person name="Barbazuk W.B."/>
            <person name="Barker E."/>
            <person name="Bennetzen J."/>
            <person name="Bezanilla M."/>
            <person name="Blankenship R."/>
            <person name="Cho S.H."/>
            <person name="Dutcher S."/>
            <person name="Estelle M."/>
            <person name="Fawcett J.A."/>
            <person name="Gundlach H."/>
            <person name="Hanada K."/>
            <person name="Heyl A."/>
            <person name="Hicks K.A."/>
            <person name="Hugh J."/>
            <person name="Lohr M."/>
            <person name="Mayer K."/>
            <person name="Melkozernov A."/>
            <person name="Murata T."/>
            <person name="Nelson D."/>
            <person name="Pils B."/>
            <person name="Prigge M."/>
            <person name="Reiss B."/>
            <person name="Renner T."/>
            <person name="Rombauts S."/>
            <person name="Rushton P."/>
            <person name="Sanderfoot A."/>
            <person name="Schween G."/>
            <person name="Shiu S.-H."/>
            <person name="Stueber K."/>
            <person name="Theodoulou F.L."/>
            <person name="Tu H."/>
            <person name="Van de Peer Y."/>
            <person name="Verrier P.J."/>
            <person name="Waters E."/>
            <person name="Wood A."/>
            <person name="Yang L."/>
            <person name="Cove D."/>
            <person name="Cuming A."/>
            <person name="Hasebe M."/>
            <person name="Lucas S."/>
            <person name="Mishler D.B."/>
            <person name="Reski R."/>
            <person name="Grigoriev I."/>
            <person name="Quatrano R.S."/>
            <person name="Boore J.L."/>
        </authorList>
    </citation>
    <scope>NUCLEOTIDE SEQUENCE [LARGE SCALE GENOMIC DNA]</scope>
    <source>
        <strain evidence="5 6">cv. Gransden 2004</strain>
    </source>
</reference>
<evidence type="ECO:0000313" key="5">
    <source>
        <dbReference type="EnsemblPlants" id="Pp3c11_25660V3.3"/>
    </source>
</evidence>
<dbReference type="Proteomes" id="UP000006727">
    <property type="component" value="Chromosome 11"/>
</dbReference>
<sequence>MTLQPRNSASQLLEMEIVRQKLKELVSLGWTYGVLWKIGPDRRTPVWYQGYFNESMQVDISQKQQFESVYRHCRFTPTRPGYAYIAWHRQAPCWWTGHSEPVLTDENKEMFLRQAGIQTLVCFPGRAKIDGSCFCIEIASTSLVSDTEMYRNAIQHFIDESIGPYMYGLAPPSIPATSRNLLRELAGTVLEDVVQTSPAMAISGSQSGLLGSLPLTAAGVVSVELAHENSALLTGITTNATTGLDEAFEAMQYGNIVSSEEPYYHWTMPRSIIPYEDQSALIPFQDMPNNPTSLLDFEMLGQLHSTDGAELSGKELQQRVALERAPKQILPSTTTGYPSSNVFGSSWKGKEILEAENLEFAKKSPESRLLPQRNTYALGRLALSSSQSVLAELPRVDLQTSPAVPSISNLDTQILPSGWSSIHQMPLWHSLRSAFRAFGPLRSSTSSRIRKFPKRQPLIHQWVMRRLPNWETQRGRSQSDQNQRGVGSGNSDATLGNYYNPRSPNSEAHRRAERTRREKSKKKLDTLINIVPIITKRDKISVLSSTIEYIGHLRSRISNLEKEQEAALGATGAKEATTSVAKFRTGKELGSFNTEIAAGPSSSTTTPVVVEGILGGETMNINVETNYHARSLIQLLSILQELDLGIISVASVCENVRFRAAVCVKNSRKSRTTPDSLQATLLRVLEGNCGSE</sequence>
<dbReference type="Gramene" id="Pp3c11_25660V3.3">
    <property type="protein sequence ID" value="Pp3c11_25660V3.3"/>
    <property type="gene ID" value="Pp3c11_25660"/>
</dbReference>
<organism evidence="5 6">
    <name type="scientific">Physcomitrium patens</name>
    <name type="common">Spreading-leaved earth moss</name>
    <name type="synonym">Physcomitrella patens</name>
    <dbReference type="NCBI Taxonomy" id="3218"/>
    <lineage>
        <taxon>Eukaryota</taxon>
        <taxon>Viridiplantae</taxon>
        <taxon>Streptophyta</taxon>
        <taxon>Embryophyta</taxon>
        <taxon>Bryophyta</taxon>
        <taxon>Bryophytina</taxon>
        <taxon>Bryopsida</taxon>
        <taxon>Funariidae</taxon>
        <taxon>Funariales</taxon>
        <taxon>Funariaceae</taxon>
        <taxon>Physcomitrium</taxon>
    </lineage>
</organism>
<dbReference type="SMART" id="SM00353">
    <property type="entry name" value="HLH"/>
    <property type="match status" value="1"/>
</dbReference>
<dbReference type="OrthoDB" id="5778525at2759"/>
<keyword evidence="6" id="KW-1185">Reference proteome</keyword>
<dbReference type="GeneID" id="112288996"/>
<dbReference type="Gene3D" id="4.10.280.10">
    <property type="entry name" value="Helix-loop-helix DNA-binding domain"/>
    <property type="match status" value="1"/>
</dbReference>
<dbReference type="PANTHER" id="PTHR46266">
    <property type="entry name" value="TRANSCRIPTION FACTOR TT8"/>
    <property type="match status" value="1"/>
</dbReference>
<protein>
    <recommendedName>
        <fullName evidence="4">BHLH domain-containing protein</fullName>
    </recommendedName>
</protein>
<dbReference type="PANTHER" id="PTHR46266:SF4">
    <property type="entry name" value="TRANSCRIPTION FACTOR TT8"/>
    <property type="match status" value="1"/>
</dbReference>
<keyword evidence="1" id="KW-0805">Transcription regulation</keyword>
<name>A0A7I4ABF5_PHYPA</name>
<dbReference type="EMBL" id="ABEU02000011">
    <property type="status" value="NOT_ANNOTATED_CDS"/>
    <property type="molecule type" value="Genomic_DNA"/>
</dbReference>
<dbReference type="Pfam" id="PF00010">
    <property type="entry name" value="HLH"/>
    <property type="match status" value="1"/>
</dbReference>
<dbReference type="EnsemblPlants" id="Pp3c11_25660V3.3">
    <property type="protein sequence ID" value="Pp3c11_25660V3.3"/>
    <property type="gene ID" value="Pp3c11_25660"/>
</dbReference>
<evidence type="ECO:0000313" key="6">
    <source>
        <dbReference type="Proteomes" id="UP000006727"/>
    </source>
</evidence>
<dbReference type="KEGG" id="ppp:112288996"/>
<dbReference type="AlphaFoldDB" id="A0A7I4ABF5"/>
<reference evidence="5 6" key="2">
    <citation type="journal article" date="2018" name="Plant J.">
        <title>The Physcomitrella patens chromosome-scale assembly reveals moss genome structure and evolution.</title>
        <authorList>
            <person name="Lang D."/>
            <person name="Ullrich K.K."/>
            <person name="Murat F."/>
            <person name="Fuchs J."/>
            <person name="Jenkins J."/>
            <person name="Haas F.B."/>
            <person name="Piednoel M."/>
            <person name="Gundlach H."/>
            <person name="Van Bel M."/>
            <person name="Meyberg R."/>
            <person name="Vives C."/>
            <person name="Morata J."/>
            <person name="Symeonidi A."/>
            <person name="Hiss M."/>
            <person name="Muchero W."/>
            <person name="Kamisugi Y."/>
            <person name="Saleh O."/>
            <person name="Blanc G."/>
            <person name="Decker E.L."/>
            <person name="van Gessel N."/>
            <person name="Grimwood J."/>
            <person name="Hayes R.D."/>
            <person name="Graham S.W."/>
            <person name="Gunter L.E."/>
            <person name="McDaniel S.F."/>
            <person name="Hoernstein S.N.W."/>
            <person name="Larsson A."/>
            <person name="Li F.W."/>
            <person name="Perroud P.F."/>
            <person name="Phillips J."/>
            <person name="Ranjan P."/>
            <person name="Rokshar D.S."/>
            <person name="Rothfels C.J."/>
            <person name="Schneider L."/>
            <person name="Shu S."/>
            <person name="Stevenson D.W."/>
            <person name="Thummler F."/>
            <person name="Tillich M."/>
            <person name="Villarreal Aguilar J.C."/>
            <person name="Widiez T."/>
            <person name="Wong G.K."/>
            <person name="Wymore A."/>
            <person name="Zhang Y."/>
            <person name="Zimmer A.D."/>
            <person name="Quatrano R.S."/>
            <person name="Mayer K.F.X."/>
            <person name="Goodstein D."/>
            <person name="Casacuberta J.M."/>
            <person name="Vandepoele K."/>
            <person name="Reski R."/>
            <person name="Cuming A.C."/>
            <person name="Tuskan G.A."/>
            <person name="Maumus F."/>
            <person name="Salse J."/>
            <person name="Schmutz J."/>
            <person name="Rensing S.A."/>
        </authorList>
    </citation>
    <scope>NUCLEOTIDE SEQUENCE [LARGE SCALE GENOMIC DNA]</scope>
    <source>
        <strain evidence="5 6">cv. Gransden 2004</strain>
    </source>
</reference>
<dbReference type="GO" id="GO:0046983">
    <property type="term" value="F:protein dimerization activity"/>
    <property type="evidence" value="ECO:0007669"/>
    <property type="project" value="InterPro"/>
</dbReference>
<evidence type="ECO:0000259" key="4">
    <source>
        <dbReference type="PROSITE" id="PS50888"/>
    </source>
</evidence>
<dbReference type="PROSITE" id="PS50888">
    <property type="entry name" value="BHLH"/>
    <property type="match status" value="1"/>
</dbReference>
<dbReference type="InterPro" id="IPR036638">
    <property type="entry name" value="HLH_DNA-bd_sf"/>
</dbReference>
<feature type="compositionally biased region" description="Polar residues" evidence="3">
    <location>
        <begin position="470"/>
        <end position="494"/>
    </location>
</feature>
<keyword evidence="2" id="KW-0804">Transcription</keyword>
<feature type="compositionally biased region" description="Basic residues" evidence="3">
    <location>
        <begin position="511"/>
        <end position="520"/>
    </location>
</feature>
<reference evidence="5" key="3">
    <citation type="submission" date="2020-12" db="UniProtKB">
        <authorList>
            <consortium name="EnsemblPlants"/>
        </authorList>
    </citation>
    <scope>IDENTIFICATION</scope>
</reference>
<feature type="domain" description="BHLH" evidence="4">
    <location>
        <begin position="504"/>
        <end position="553"/>
    </location>
</feature>